<evidence type="ECO:0000313" key="1">
    <source>
        <dbReference type="EMBL" id="KAJ9062899.1"/>
    </source>
</evidence>
<dbReference type="Proteomes" id="UP001165960">
    <property type="component" value="Unassembled WGS sequence"/>
</dbReference>
<organism evidence="1 2">
    <name type="scientific">Entomophthora muscae</name>
    <dbReference type="NCBI Taxonomy" id="34485"/>
    <lineage>
        <taxon>Eukaryota</taxon>
        <taxon>Fungi</taxon>
        <taxon>Fungi incertae sedis</taxon>
        <taxon>Zoopagomycota</taxon>
        <taxon>Entomophthoromycotina</taxon>
        <taxon>Entomophthoromycetes</taxon>
        <taxon>Entomophthorales</taxon>
        <taxon>Entomophthoraceae</taxon>
        <taxon>Entomophthora</taxon>
    </lineage>
</organism>
<sequence length="329" mass="36283">MSQSTASEVPPYVSIASVKTLLHGFGSSEFKATAGGVAVMNRFLDEFLQLITTSACDNGLDAKHISASIERLFPSSNFAQSLVEYAGYSPKPVRFGVGSGIDGERRRGIYSPRTVFESLRAMTLHCGALGKRTDLWQVTQLARDLIPSTTALFTSRVLEHLAHCIVISAVLQQQQLIRSHQELTKANLVSAPAPEMCLDYASVMLALASDPQLAEMSARIGFRDLVERTHCRSKPCRQAKSTFHQLSKIDALAEPKTPEPTFSQRILTKLRFLKPRPSELPLDEEDSIYEDSAWTDNSACLNPTKTEFDKVIISSNTQHITLTPSVLRS</sequence>
<gene>
    <name evidence="1" type="ORF">DSO57_1005701</name>
</gene>
<accession>A0ACC2SKI5</accession>
<name>A0ACC2SKI5_9FUNG</name>
<comment type="caution">
    <text evidence="1">The sequence shown here is derived from an EMBL/GenBank/DDBJ whole genome shotgun (WGS) entry which is preliminary data.</text>
</comment>
<reference evidence="1" key="1">
    <citation type="submission" date="2022-04" db="EMBL/GenBank/DDBJ databases">
        <title>Genome of the entomopathogenic fungus Entomophthora muscae.</title>
        <authorList>
            <person name="Elya C."/>
            <person name="Lovett B.R."/>
            <person name="Lee E."/>
            <person name="Macias A.M."/>
            <person name="Hajek A.E."/>
            <person name="De Bivort B.L."/>
            <person name="Kasson M.T."/>
            <person name="De Fine Licht H.H."/>
            <person name="Stajich J.E."/>
        </authorList>
    </citation>
    <scope>NUCLEOTIDE SEQUENCE</scope>
    <source>
        <strain evidence="1">Berkeley</strain>
    </source>
</reference>
<protein>
    <submittedName>
        <fullName evidence="1">Uncharacterized protein</fullName>
    </submittedName>
</protein>
<evidence type="ECO:0000313" key="2">
    <source>
        <dbReference type="Proteomes" id="UP001165960"/>
    </source>
</evidence>
<proteinExistence type="predicted"/>
<keyword evidence="2" id="KW-1185">Reference proteome</keyword>
<dbReference type="EMBL" id="QTSX02004986">
    <property type="protein sequence ID" value="KAJ9062899.1"/>
    <property type="molecule type" value="Genomic_DNA"/>
</dbReference>